<keyword evidence="1" id="KW-0472">Membrane</keyword>
<feature type="transmembrane region" description="Helical" evidence="1">
    <location>
        <begin position="153"/>
        <end position="173"/>
    </location>
</feature>
<evidence type="ECO:0000256" key="1">
    <source>
        <dbReference type="SAM" id="Phobius"/>
    </source>
</evidence>
<feature type="transmembrane region" description="Helical" evidence="1">
    <location>
        <begin position="34"/>
        <end position="57"/>
    </location>
</feature>
<evidence type="ECO:0000313" key="3">
    <source>
        <dbReference type="Proteomes" id="UP000316429"/>
    </source>
</evidence>
<dbReference type="Gene3D" id="3.40.720.10">
    <property type="entry name" value="Alkaline Phosphatase, subunit A"/>
    <property type="match status" value="1"/>
</dbReference>
<gene>
    <name evidence="2" type="ORF">FJQ55_22200</name>
</gene>
<comment type="caution">
    <text evidence="2">The sequence shown here is derived from an EMBL/GenBank/DDBJ whole genome shotgun (WGS) entry which is preliminary data.</text>
</comment>
<organism evidence="2 3">
    <name type="scientific">Rhizobium glycinendophyticum</name>
    <dbReference type="NCBI Taxonomy" id="2589807"/>
    <lineage>
        <taxon>Bacteria</taxon>
        <taxon>Pseudomonadati</taxon>
        <taxon>Pseudomonadota</taxon>
        <taxon>Alphaproteobacteria</taxon>
        <taxon>Hyphomicrobiales</taxon>
        <taxon>Rhizobiaceae</taxon>
        <taxon>Rhizobium/Agrobacterium group</taxon>
        <taxon>Rhizobium</taxon>
    </lineage>
</organism>
<dbReference type="EMBL" id="VFYP01000007">
    <property type="protein sequence ID" value="TPP04666.1"/>
    <property type="molecule type" value="Genomic_DNA"/>
</dbReference>
<proteinExistence type="predicted"/>
<feature type="transmembrane region" description="Helical" evidence="1">
    <location>
        <begin position="9"/>
        <end position="28"/>
    </location>
</feature>
<protein>
    <submittedName>
        <fullName evidence="2">Sulfatase</fullName>
    </submittedName>
</protein>
<dbReference type="AlphaFoldDB" id="A0A504U3R6"/>
<keyword evidence="1" id="KW-0812">Transmembrane</keyword>
<feature type="transmembrane region" description="Helical" evidence="1">
    <location>
        <begin position="118"/>
        <end position="141"/>
    </location>
</feature>
<sequence>MVGLAQPRWRVILGTVLFSLIAFLAFTLPDHPDAFSISTFARLPLEWPLIALLLLLSQGHLRRLFALMVAVTVFVILFLKIADIGTQAAFQRPFNPYLDVKMIGDGWNLVSGTFGPPLAVLTASVAVAALILLMLLFLRSMRWMTLARASSRFLLIATFVALSTLGSLLYLLGLPGIELDMARYLSARLSLVVRSIDDMRHFETDLANGPGPRSGRGLFEAITDKDVVLIFVESYGRSAIEDARYAPVTRPRLQSVDETLKAAGLQSASAWVTSPTVGGLSWLAHGTLLSGLWVDSQARYDRLMRSTQPSLNRLFAEAGWQTAAVMPAITMDWPDADYYGYSQILPAAGLGYRGKPFNWITMPDQYTLSAFERLVRGPKREGAQPVMAEIALISSHAPWTPVAHLIDWDDVGDGSVFNEQAVAGDSPSVVWSDPERVRHQYIATINYSLETLGSYMGRFGKNTVFIILGDHQPATIVTGPNASRAVPVHIVSGDGDLIAGFKAEGFSPGMLPSATAREWGMDDMRQVLIDRFSHR</sequence>
<dbReference type="OrthoDB" id="1376015at2"/>
<accession>A0A504U3R6</accession>
<keyword evidence="1" id="KW-1133">Transmembrane helix</keyword>
<reference evidence="2 3" key="1">
    <citation type="submission" date="2019-06" db="EMBL/GenBank/DDBJ databases">
        <title>Rhizobium sp. CL12 isolated from roots of soybean.</title>
        <authorList>
            <person name="Wang C."/>
        </authorList>
    </citation>
    <scope>NUCLEOTIDE SEQUENCE [LARGE SCALE GENOMIC DNA]</scope>
    <source>
        <strain evidence="2 3">CL12</strain>
    </source>
</reference>
<feature type="transmembrane region" description="Helical" evidence="1">
    <location>
        <begin position="64"/>
        <end position="82"/>
    </location>
</feature>
<keyword evidence="3" id="KW-1185">Reference proteome</keyword>
<dbReference type="InterPro" id="IPR017850">
    <property type="entry name" value="Alkaline_phosphatase_core_sf"/>
</dbReference>
<dbReference type="SUPFAM" id="SSF53649">
    <property type="entry name" value="Alkaline phosphatase-like"/>
    <property type="match status" value="1"/>
</dbReference>
<evidence type="ECO:0000313" key="2">
    <source>
        <dbReference type="EMBL" id="TPP04666.1"/>
    </source>
</evidence>
<name>A0A504U3R6_9HYPH</name>
<dbReference type="Proteomes" id="UP000316429">
    <property type="component" value="Unassembled WGS sequence"/>
</dbReference>